<dbReference type="Proteomes" id="UP000514509">
    <property type="component" value="Chromosome"/>
</dbReference>
<dbReference type="AlphaFoldDB" id="A0A7L7LB79"/>
<sequence length="54" mass="6355">MEKQKNIPALRFPEFSEDWERKSLIELSKNKFSNGVFNDPKKVGKGYRIINEVV</sequence>
<dbReference type="KEGG" id="add:HUW48_18935"/>
<dbReference type="RefSeq" id="WP_182412432.1">
    <property type="nucleotide sequence ID" value="NZ_CP055153.1"/>
</dbReference>
<proteinExistence type="predicted"/>
<evidence type="ECO:0000313" key="1">
    <source>
        <dbReference type="EMBL" id="QMU29974.1"/>
    </source>
</evidence>
<name>A0A7L7LB79_9BACT</name>
<dbReference type="EMBL" id="CP055153">
    <property type="protein sequence ID" value="QMU29974.1"/>
    <property type="molecule type" value="Genomic_DNA"/>
</dbReference>
<evidence type="ECO:0000313" key="2">
    <source>
        <dbReference type="Proteomes" id="UP000514509"/>
    </source>
</evidence>
<reference evidence="1 2" key="1">
    <citation type="submission" date="2020-06" db="EMBL/GenBank/DDBJ databases">
        <authorList>
            <person name="Hwang Y.J."/>
        </authorList>
    </citation>
    <scope>NUCLEOTIDE SEQUENCE [LARGE SCALE GENOMIC DNA]</scope>
    <source>
        <strain evidence="1 2">KUDC8001</strain>
    </source>
</reference>
<keyword evidence="2" id="KW-1185">Reference proteome</keyword>
<gene>
    <name evidence="1" type="ORF">HUW48_18935</name>
</gene>
<organism evidence="1 2">
    <name type="scientific">Adhaeribacter radiodurans</name>
    <dbReference type="NCBI Taxonomy" id="2745197"/>
    <lineage>
        <taxon>Bacteria</taxon>
        <taxon>Pseudomonadati</taxon>
        <taxon>Bacteroidota</taxon>
        <taxon>Cytophagia</taxon>
        <taxon>Cytophagales</taxon>
        <taxon>Hymenobacteraceae</taxon>
        <taxon>Adhaeribacter</taxon>
    </lineage>
</organism>
<protein>
    <recommendedName>
        <fullName evidence="3">Restriction endonuclease subunit S</fullName>
    </recommendedName>
</protein>
<accession>A0A7L7LB79</accession>
<evidence type="ECO:0008006" key="3">
    <source>
        <dbReference type="Google" id="ProtNLM"/>
    </source>
</evidence>
<reference evidence="1 2" key="2">
    <citation type="submission" date="2020-08" db="EMBL/GenBank/DDBJ databases">
        <title>Adhaeribacter dokdonensis sp. nov., isolated from the rhizosphere of Elymus tsukushiensis, a plant native to the Dokdo Islands, Republic of Korea.</title>
        <authorList>
            <person name="Ghim S.Y."/>
        </authorList>
    </citation>
    <scope>NUCLEOTIDE SEQUENCE [LARGE SCALE GENOMIC DNA]</scope>
    <source>
        <strain evidence="1 2">KUDC8001</strain>
    </source>
</reference>